<protein>
    <submittedName>
        <fullName evidence="1">Anti-sigma-F factor Fin family protein</fullName>
    </submittedName>
</protein>
<dbReference type="Pfam" id="PF10955">
    <property type="entry name" value="Fin"/>
    <property type="match status" value="1"/>
</dbReference>
<dbReference type="EMBL" id="JANCLT010000020">
    <property type="protein sequence ID" value="MCP8971179.1"/>
    <property type="molecule type" value="Genomic_DNA"/>
</dbReference>
<evidence type="ECO:0000313" key="2">
    <source>
        <dbReference type="Proteomes" id="UP001156102"/>
    </source>
</evidence>
<dbReference type="RefSeq" id="WP_254761106.1">
    <property type="nucleotide sequence ID" value="NZ_JANCLT010000020.1"/>
</dbReference>
<comment type="caution">
    <text evidence="1">The sequence shown here is derived from an EMBL/GenBank/DDBJ whole genome shotgun (WGS) entry which is preliminary data.</text>
</comment>
<gene>
    <name evidence="1" type="ORF">NK662_21895</name>
</gene>
<accession>A0AA41XD59</accession>
<dbReference type="AlphaFoldDB" id="A0AA41XD59"/>
<keyword evidence="2" id="KW-1185">Reference proteome</keyword>
<name>A0AA41XD59_9BACI</name>
<organism evidence="1 2">
    <name type="scientific">Ectobacillus ponti</name>
    <dbReference type="NCBI Taxonomy" id="2961894"/>
    <lineage>
        <taxon>Bacteria</taxon>
        <taxon>Bacillati</taxon>
        <taxon>Bacillota</taxon>
        <taxon>Bacilli</taxon>
        <taxon>Bacillales</taxon>
        <taxon>Bacillaceae</taxon>
        <taxon>Ectobacillus</taxon>
    </lineage>
</organism>
<dbReference type="Proteomes" id="UP001156102">
    <property type="component" value="Unassembled WGS sequence"/>
</dbReference>
<sequence>MNTHYYCRHCGCKIGSVEQETHQSILAHLTQEEMIQMTHFNEDGDLHVQAICESCEEALQQNPQYHEYENFLQ</sequence>
<dbReference type="InterPro" id="IPR020115">
    <property type="entry name" value="Fin"/>
</dbReference>
<proteinExistence type="predicted"/>
<dbReference type="GO" id="GO:0010468">
    <property type="term" value="P:regulation of gene expression"/>
    <property type="evidence" value="ECO:0007669"/>
    <property type="project" value="InterPro"/>
</dbReference>
<reference evidence="1" key="1">
    <citation type="submission" date="2022-07" db="EMBL/GenBank/DDBJ databases">
        <authorList>
            <person name="Li W.-J."/>
            <person name="Deng Q.-Q."/>
        </authorList>
    </citation>
    <scope>NUCLEOTIDE SEQUENCE</scope>
    <source>
        <strain evidence="1">SYSU M60031</strain>
    </source>
</reference>
<evidence type="ECO:0000313" key="1">
    <source>
        <dbReference type="EMBL" id="MCP8971179.1"/>
    </source>
</evidence>